<sequence length="567" mass="62875">MKETPEGAEIPSHVLMIRAGLVGQVMAGAYSYLPLGLRSLKKAERIVREEMERAGAIEVLLPALTPISLWERTGRREAFGSVLINFKVRRQNREVHLALGPTHEEVITELIAHHVSSYRQLPLTLYQIQTKFRNEERPRFGVLRTSEFLMKDAYSFDTSVEALGRSYDKMYEAYCRIFDRCGLKYLPVEAESGPIGGDASHEFMVPSENGEDLVVVCDSCEYAANQERAETGERKTTKPEAEAKPLTKLDTPDARTIEQVCKTLKCKPHRMVKTLIYLADEKPVAILVRGDHEANEGKVRRVLEATTLELAPPETIEEVTGAPVGFAGPVGLKVPIIADHDVAAMANVVLGANEADKHYVNANIERDFKVERFADVRNATEGDPCPRCDKTLTMKAAIEVGHVFKLGTKYSDALSAKFLDAQEHQQTIIMGCYGIGINRILASLIETNHDDDGIIWPMALAPYEVLVVPLNVSQQPVMELAEKLHDELQAAGVEVLIDDRDARPGVKFKDADLIGIPLRIVVGQRGLDAGELELKWRHKSDAESIPIEGAVEELTRMVAAARDGEQK</sequence>
<dbReference type="Gene3D" id="3.40.50.800">
    <property type="entry name" value="Anticodon-binding domain"/>
    <property type="match status" value="1"/>
</dbReference>
<dbReference type="OrthoDB" id="10267474at2759"/>
<keyword evidence="4" id="KW-0963">Cytoplasm</keyword>
<gene>
    <name evidence="13" type="ORF">C1SCF055_LOCUS575</name>
</gene>
<dbReference type="InterPro" id="IPR004500">
    <property type="entry name" value="Pro-tRNA-synth_IIa_bac-type"/>
</dbReference>
<dbReference type="InterPro" id="IPR004154">
    <property type="entry name" value="Anticodon-bd"/>
</dbReference>
<dbReference type="InterPro" id="IPR002316">
    <property type="entry name" value="Pro-tRNA-ligase_IIa"/>
</dbReference>
<dbReference type="EMBL" id="CAMXCT030000001">
    <property type="protein sequence ID" value="CAL4759297.1"/>
    <property type="molecule type" value="Genomic_DNA"/>
</dbReference>
<dbReference type="InterPro" id="IPR036754">
    <property type="entry name" value="YbaK/aa-tRNA-synt-asso_dom_sf"/>
</dbReference>
<dbReference type="CDD" id="cd04334">
    <property type="entry name" value="ProRS-INS"/>
    <property type="match status" value="1"/>
</dbReference>
<reference evidence="14 15" key="2">
    <citation type="submission" date="2024-05" db="EMBL/GenBank/DDBJ databases">
        <authorList>
            <person name="Chen Y."/>
            <person name="Shah S."/>
            <person name="Dougan E. K."/>
            <person name="Thang M."/>
            <person name="Chan C."/>
        </authorList>
    </citation>
    <scope>NUCLEOTIDE SEQUENCE [LARGE SCALE GENOMIC DNA]</scope>
</reference>
<dbReference type="PROSITE" id="PS50862">
    <property type="entry name" value="AA_TRNA_LIGASE_II"/>
    <property type="match status" value="1"/>
</dbReference>
<keyword evidence="9" id="KW-0030">Aminoacyl-tRNA synthetase</keyword>
<dbReference type="InterPro" id="IPR023717">
    <property type="entry name" value="Pro-tRNA-Synthase_IIa_type1"/>
</dbReference>
<accession>A0A9P1BFX2</accession>
<evidence type="ECO:0000256" key="4">
    <source>
        <dbReference type="ARBA" id="ARBA00022490"/>
    </source>
</evidence>
<dbReference type="PRINTS" id="PR01046">
    <property type="entry name" value="TRNASYNTHPRO"/>
</dbReference>
<organism evidence="13">
    <name type="scientific">Cladocopium goreaui</name>
    <dbReference type="NCBI Taxonomy" id="2562237"/>
    <lineage>
        <taxon>Eukaryota</taxon>
        <taxon>Sar</taxon>
        <taxon>Alveolata</taxon>
        <taxon>Dinophyceae</taxon>
        <taxon>Suessiales</taxon>
        <taxon>Symbiodiniaceae</taxon>
        <taxon>Cladocopium</taxon>
    </lineage>
</organism>
<dbReference type="InterPro" id="IPR044140">
    <property type="entry name" value="ProRS_anticodon_short"/>
</dbReference>
<dbReference type="NCBIfam" id="NF006625">
    <property type="entry name" value="PRK09194.1"/>
    <property type="match status" value="1"/>
</dbReference>
<evidence type="ECO:0000313" key="15">
    <source>
        <dbReference type="Proteomes" id="UP001152797"/>
    </source>
</evidence>
<proteinExistence type="inferred from homology"/>
<dbReference type="Gene3D" id="3.30.930.10">
    <property type="entry name" value="Bira Bifunctional Protein, Domain 2"/>
    <property type="match status" value="2"/>
</dbReference>
<dbReference type="Proteomes" id="UP001152797">
    <property type="component" value="Unassembled WGS sequence"/>
</dbReference>
<name>A0A9P1BFX2_9DINO</name>
<dbReference type="Pfam" id="PF03129">
    <property type="entry name" value="HGTP_anticodon"/>
    <property type="match status" value="1"/>
</dbReference>
<evidence type="ECO:0000256" key="1">
    <source>
        <dbReference type="ARBA" id="ARBA00004496"/>
    </source>
</evidence>
<feature type="domain" description="Aminoacyl-transfer RNA synthetases class-II family profile" evidence="12">
    <location>
        <begin position="24"/>
        <end position="457"/>
    </location>
</feature>
<keyword evidence="7" id="KW-0067">ATP-binding</keyword>
<dbReference type="GO" id="GO:0006433">
    <property type="term" value="P:prolyl-tRNA aminoacylation"/>
    <property type="evidence" value="ECO:0007669"/>
    <property type="project" value="InterPro"/>
</dbReference>
<dbReference type="InterPro" id="IPR036621">
    <property type="entry name" value="Anticodon-bd_dom_sf"/>
</dbReference>
<dbReference type="CDD" id="cd00861">
    <property type="entry name" value="ProRS_anticodon_short"/>
    <property type="match status" value="1"/>
</dbReference>
<dbReference type="InterPro" id="IPR007214">
    <property type="entry name" value="YbaK/aa-tRNA-synth-assoc-dom"/>
</dbReference>
<evidence type="ECO:0000256" key="5">
    <source>
        <dbReference type="ARBA" id="ARBA00022598"/>
    </source>
</evidence>
<evidence type="ECO:0000313" key="14">
    <source>
        <dbReference type="EMBL" id="CAL4759297.1"/>
    </source>
</evidence>
<evidence type="ECO:0000259" key="12">
    <source>
        <dbReference type="PROSITE" id="PS50862"/>
    </source>
</evidence>
<dbReference type="GO" id="GO:0005829">
    <property type="term" value="C:cytosol"/>
    <property type="evidence" value="ECO:0007669"/>
    <property type="project" value="TreeGrafter"/>
</dbReference>
<dbReference type="InterPro" id="IPR045864">
    <property type="entry name" value="aa-tRNA-synth_II/BPL/LPL"/>
</dbReference>
<comment type="caution">
    <text evidence="13">The sequence shown here is derived from an EMBL/GenBank/DDBJ whole genome shotgun (WGS) entry which is preliminary data.</text>
</comment>
<evidence type="ECO:0000313" key="13">
    <source>
        <dbReference type="EMBL" id="CAI3971985.1"/>
    </source>
</evidence>
<dbReference type="InterPro" id="IPR050062">
    <property type="entry name" value="Pro-tRNA_synthetase"/>
</dbReference>
<dbReference type="Pfam" id="PF00587">
    <property type="entry name" value="tRNA-synt_2b"/>
    <property type="match status" value="1"/>
</dbReference>
<dbReference type="InterPro" id="IPR002314">
    <property type="entry name" value="aa-tRNA-synt_IIb"/>
</dbReference>
<keyword evidence="5 14" id="KW-0436">Ligase</keyword>
<evidence type="ECO:0000256" key="6">
    <source>
        <dbReference type="ARBA" id="ARBA00022741"/>
    </source>
</evidence>
<dbReference type="PANTHER" id="PTHR42753:SF2">
    <property type="entry name" value="PROLINE--TRNA LIGASE"/>
    <property type="match status" value="1"/>
</dbReference>
<keyword evidence="8" id="KW-0648">Protein biosynthesis</keyword>
<dbReference type="EC" id="6.1.1.15" evidence="3"/>
<dbReference type="SUPFAM" id="SSF52954">
    <property type="entry name" value="Class II aaRS ABD-related"/>
    <property type="match status" value="1"/>
</dbReference>
<dbReference type="InterPro" id="IPR006195">
    <property type="entry name" value="aa-tRNA-synth_II"/>
</dbReference>
<evidence type="ECO:0000256" key="10">
    <source>
        <dbReference type="ARBA" id="ARBA00029731"/>
    </source>
</evidence>
<protein>
    <recommendedName>
        <fullName evidence="3">proline--tRNA ligase</fullName>
        <ecNumber evidence="3">6.1.1.15</ecNumber>
    </recommendedName>
    <alternativeName>
        <fullName evidence="10">Prolyl-tRNA synthetase</fullName>
    </alternativeName>
</protein>
<dbReference type="PANTHER" id="PTHR42753">
    <property type="entry name" value="MITOCHONDRIAL RIBOSOME PROTEIN L39/PROLYL-TRNA LIGASE FAMILY MEMBER"/>
    <property type="match status" value="1"/>
</dbReference>
<evidence type="ECO:0000256" key="8">
    <source>
        <dbReference type="ARBA" id="ARBA00022917"/>
    </source>
</evidence>
<evidence type="ECO:0000256" key="7">
    <source>
        <dbReference type="ARBA" id="ARBA00022840"/>
    </source>
</evidence>
<dbReference type="GO" id="GO:0005524">
    <property type="term" value="F:ATP binding"/>
    <property type="evidence" value="ECO:0007669"/>
    <property type="project" value="UniProtKB-KW"/>
</dbReference>
<dbReference type="GO" id="GO:0004827">
    <property type="term" value="F:proline-tRNA ligase activity"/>
    <property type="evidence" value="ECO:0007669"/>
    <property type="project" value="UniProtKB-EC"/>
</dbReference>
<dbReference type="HAMAP" id="MF_01569">
    <property type="entry name" value="Pro_tRNA_synth_type1"/>
    <property type="match status" value="1"/>
</dbReference>
<dbReference type="Pfam" id="PF04073">
    <property type="entry name" value="tRNA_edit"/>
    <property type="match status" value="1"/>
</dbReference>
<reference evidence="13" key="1">
    <citation type="submission" date="2022-10" db="EMBL/GenBank/DDBJ databases">
        <authorList>
            <person name="Chen Y."/>
            <person name="Dougan E. K."/>
            <person name="Chan C."/>
            <person name="Rhodes N."/>
            <person name="Thang M."/>
        </authorList>
    </citation>
    <scope>NUCLEOTIDE SEQUENCE</scope>
</reference>
<keyword evidence="6" id="KW-0547">Nucleotide-binding</keyword>
<evidence type="ECO:0000256" key="2">
    <source>
        <dbReference type="ARBA" id="ARBA00011738"/>
    </source>
</evidence>
<dbReference type="EMBL" id="CAMXCT020000001">
    <property type="protein sequence ID" value="CAL1125360.1"/>
    <property type="molecule type" value="Genomic_DNA"/>
</dbReference>
<keyword evidence="15" id="KW-1185">Reference proteome</keyword>
<dbReference type="InterPro" id="IPR033730">
    <property type="entry name" value="ProRS_core_prok"/>
</dbReference>
<dbReference type="SUPFAM" id="SSF55826">
    <property type="entry name" value="YbaK/ProRS associated domain"/>
    <property type="match status" value="1"/>
</dbReference>
<comment type="subcellular location">
    <subcellularLocation>
        <location evidence="1">Cytoplasm</location>
    </subcellularLocation>
</comment>
<dbReference type="CDD" id="cd00779">
    <property type="entry name" value="ProRS_core_prok"/>
    <property type="match status" value="1"/>
</dbReference>
<dbReference type="SUPFAM" id="SSF55681">
    <property type="entry name" value="Class II aaRS and biotin synthetases"/>
    <property type="match status" value="1"/>
</dbReference>
<dbReference type="AlphaFoldDB" id="A0A9P1BFX2"/>
<comment type="subunit">
    <text evidence="2">Homodimer.</text>
</comment>
<comment type="catalytic activity">
    <reaction evidence="11">
        <text>tRNA(Pro) + L-proline + ATP = L-prolyl-tRNA(Pro) + AMP + diphosphate</text>
        <dbReference type="Rhea" id="RHEA:14305"/>
        <dbReference type="Rhea" id="RHEA-COMP:9700"/>
        <dbReference type="Rhea" id="RHEA-COMP:9702"/>
        <dbReference type="ChEBI" id="CHEBI:30616"/>
        <dbReference type="ChEBI" id="CHEBI:33019"/>
        <dbReference type="ChEBI" id="CHEBI:60039"/>
        <dbReference type="ChEBI" id="CHEBI:78442"/>
        <dbReference type="ChEBI" id="CHEBI:78532"/>
        <dbReference type="ChEBI" id="CHEBI:456215"/>
        <dbReference type="EC" id="6.1.1.15"/>
    </reaction>
</comment>
<dbReference type="EMBL" id="CAMXCT010000001">
    <property type="protein sequence ID" value="CAI3971985.1"/>
    <property type="molecule type" value="Genomic_DNA"/>
</dbReference>
<evidence type="ECO:0000256" key="3">
    <source>
        <dbReference type="ARBA" id="ARBA00012831"/>
    </source>
</evidence>
<dbReference type="GO" id="GO:0002161">
    <property type="term" value="F:aminoacyl-tRNA deacylase activity"/>
    <property type="evidence" value="ECO:0007669"/>
    <property type="project" value="InterPro"/>
</dbReference>
<evidence type="ECO:0000256" key="11">
    <source>
        <dbReference type="ARBA" id="ARBA00047671"/>
    </source>
</evidence>
<dbReference type="NCBIfam" id="TIGR00409">
    <property type="entry name" value="proS_fam_II"/>
    <property type="match status" value="1"/>
</dbReference>
<evidence type="ECO:0000256" key="9">
    <source>
        <dbReference type="ARBA" id="ARBA00023146"/>
    </source>
</evidence>